<accession>A0A9D4T5B4</accession>
<reference evidence="2" key="1">
    <citation type="journal article" date="2020" name="Cell">
        <title>Large-Scale Comparative Analyses of Tick Genomes Elucidate Their Genetic Diversity and Vector Capacities.</title>
        <authorList>
            <consortium name="Tick Genome and Microbiome Consortium (TIGMIC)"/>
            <person name="Jia N."/>
            <person name="Wang J."/>
            <person name="Shi W."/>
            <person name="Du L."/>
            <person name="Sun Y."/>
            <person name="Zhan W."/>
            <person name="Jiang J.F."/>
            <person name="Wang Q."/>
            <person name="Zhang B."/>
            <person name="Ji P."/>
            <person name="Bell-Sakyi L."/>
            <person name="Cui X.M."/>
            <person name="Yuan T.T."/>
            <person name="Jiang B.G."/>
            <person name="Yang W.F."/>
            <person name="Lam T.T."/>
            <person name="Chang Q.C."/>
            <person name="Ding S.J."/>
            <person name="Wang X.J."/>
            <person name="Zhu J.G."/>
            <person name="Ruan X.D."/>
            <person name="Zhao L."/>
            <person name="Wei J.T."/>
            <person name="Ye R.Z."/>
            <person name="Que T.C."/>
            <person name="Du C.H."/>
            <person name="Zhou Y.H."/>
            <person name="Cheng J.X."/>
            <person name="Dai P.F."/>
            <person name="Guo W.B."/>
            <person name="Han X.H."/>
            <person name="Huang E.J."/>
            <person name="Li L.F."/>
            <person name="Wei W."/>
            <person name="Gao Y.C."/>
            <person name="Liu J.Z."/>
            <person name="Shao H.Z."/>
            <person name="Wang X."/>
            <person name="Wang C.C."/>
            <person name="Yang T.C."/>
            <person name="Huo Q.B."/>
            <person name="Li W."/>
            <person name="Chen H.Y."/>
            <person name="Chen S.E."/>
            <person name="Zhou L.G."/>
            <person name="Ni X.B."/>
            <person name="Tian J.H."/>
            <person name="Sheng Y."/>
            <person name="Liu T."/>
            <person name="Pan Y.S."/>
            <person name="Xia L.Y."/>
            <person name="Li J."/>
            <person name="Zhao F."/>
            <person name="Cao W.C."/>
        </authorList>
    </citation>
    <scope>NUCLEOTIDE SEQUENCE</scope>
    <source>
        <strain evidence="2">Rsan-2018</strain>
    </source>
</reference>
<evidence type="ECO:0000256" key="1">
    <source>
        <dbReference type="SAM" id="MobiDB-lite"/>
    </source>
</evidence>
<feature type="region of interest" description="Disordered" evidence="1">
    <location>
        <begin position="104"/>
        <end position="150"/>
    </location>
</feature>
<proteinExistence type="predicted"/>
<dbReference type="AlphaFoldDB" id="A0A9D4T5B4"/>
<protein>
    <submittedName>
        <fullName evidence="2">Uncharacterized protein</fullName>
    </submittedName>
</protein>
<comment type="caution">
    <text evidence="2">The sequence shown here is derived from an EMBL/GenBank/DDBJ whole genome shotgun (WGS) entry which is preliminary data.</text>
</comment>
<feature type="compositionally biased region" description="Polar residues" evidence="1">
    <location>
        <begin position="135"/>
        <end position="150"/>
    </location>
</feature>
<organism evidence="2 3">
    <name type="scientific">Rhipicephalus sanguineus</name>
    <name type="common">Brown dog tick</name>
    <name type="synonym">Ixodes sanguineus</name>
    <dbReference type="NCBI Taxonomy" id="34632"/>
    <lineage>
        <taxon>Eukaryota</taxon>
        <taxon>Metazoa</taxon>
        <taxon>Ecdysozoa</taxon>
        <taxon>Arthropoda</taxon>
        <taxon>Chelicerata</taxon>
        <taxon>Arachnida</taxon>
        <taxon>Acari</taxon>
        <taxon>Parasitiformes</taxon>
        <taxon>Ixodida</taxon>
        <taxon>Ixodoidea</taxon>
        <taxon>Ixodidae</taxon>
        <taxon>Rhipicephalinae</taxon>
        <taxon>Rhipicephalus</taxon>
        <taxon>Rhipicephalus</taxon>
    </lineage>
</organism>
<name>A0A9D4T5B4_RHISA</name>
<sequence length="150" mass="16052">MANEMAEFKKMLSALHSNTERETDTPVPVPAGEGPMATKRRAVVEEIKQTLVTITANIKMVAESVASLTESVRQMQAVLSNPIEGLGAMNDRIVALENDVKLHKSEPHGASASNVKTVDRPGVHPAEGQNLRAALTSQGGDESRISNGQR</sequence>
<gene>
    <name evidence="2" type="ORF">HPB52_002617</name>
</gene>
<evidence type="ECO:0000313" key="2">
    <source>
        <dbReference type="EMBL" id="KAH7975521.1"/>
    </source>
</evidence>
<dbReference type="Proteomes" id="UP000821837">
    <property type="component" value="Chromosome 10"/>
</dbReference>
<reference evidence="2" key="2">
    <citation type="submission" date="2021-09" db="EMBL/GenBank/DDBJ databases">
        <authorList>
            <person name="Jia N."/>
            <person name="Wang J."/>
            <person name="Shi W."/>
            <person name="Du L."/>
            <person name="Sun Y."/>
            <person name="Zhan W."/>
            <person name="Jiang J."/>
            <person name="Wang Q."/>
            <person name="Zhang B."/>
            <person name="Ji P."/>
            <person name="Sakyi L.B."/>
            <person name="Cui X."/>
            <person name="Yuan T."/>
            <person name="Jiang B."/>
            <person name="Yang W."/>
            <person name="Lam T.T.-Y."/>
            <person name="Chang Q."/>
            <person name="Ding S."/>
            <person name="Wang X."/>
            <person name="Zhu J."/>
            <person name="Ruan X."/>
            <person name="Zhao L."/>
            <person name="Wei J."/>
            <person name="Que T."/>
            <person name="Du C."/>
            <person name="Cheng J."/>
            <person name="Dai P."/>
            <person name="Han X."/>
            <person name="Huang E."/>
            <person name="Gao Y."/>
            <person name="Liu J."/>
            <person name="Shao H."/>
            <person name="Ye R."/>
            <person name="Li L."/>
            <person name="Wei W."/>
            <person name="Wang X."/>
            <person name="Wang C."/>
            <person name="Huo Q."/>
            <person name="Li W."/>
            <person name="Guo W."/>
            <person name="Chen H."/>
            <person name="Chen S."/>
            <person name="Zhou L."/>
            <person name="Zhou L."/>
            <person name="Ni X."/>
            <person name="Tian J."/>
            <person name="Zhou Y."/>
            <person name="Sheng Y."/>
            <person name="Liu T."/>
            <person name="Pan Y."/>
            <person name="Xia L."/>
            <person name="Li J."/>
            <person name="Zhao F."/>
            <person name="Cao W."/>
        </authorList>
    </citation>
    <scope>NUCLEOTIDE SEQUENCE</scope>
    <source>
        <strain evidence="2">Rsan-2018</strain>
        <tissue evidence="2">Larvae</tissue>
    </source>
</reference>
<keyword evidence="3" id="KW-1185">Reference proteome</keyword>
<evidence type="ECO:0000313" key="3">
    <source>
        <dbReference type="Proteomes" id="UP000821837"/>
    </source>
</evidence>
<dbReference type="EMBL" id="JABSTV010001246">
    <property type="protein sequence ID" value="KAH7975521.1"/>
    <property type="molecule type" value="Genomic_DNA"/>
</dbReference>